<gene>
    <name evidence="1" type="ORF">ACFSUB_02265</name>
</gene>
<sequence length="67" mass="8059">MNTDFQTLADIRKWLIQFRTVIYTKDRRMDLELLEEEVKGAHEAGLMDNKDYTNALMIIRKERNQLD</sequence>
<dbReference type="InterPro" id="IPR009256">
    <property type="entry name" value="YqgQ-like"/>
</dbReference>
<dbReference type="RefSeq" id="WP_380711561.1">
    <property type="nucleotide sequence ID" value="NZ_JBHUML010000002.1"/>
</dbReference>
<organism evidence="1 2">
    <name type="scientific">Salibacterium lacus</name>
    <dbReference type="NCBI Taxonomy" id="1898109"/>
    <lineage>
        <taxon>Bacteria</taxon>
        <taxon>Bacillati</taxon>
        <taxon>Bacillota</taxon>
        <taxon>Bacilli</taxon>
        <taxon>Bacillales</taxon>
        <taxon>Bacillaceae</taxon>
    </lineage>
</organism>
<dbReference type="Gene3D" id="1.10.287.760">
    <property type="entry name" value="YqgQ-like"/>
    <property type="match status" value="1"/>
</dbReference>
<evidence type="ECO:0000313" key="2">
    <source>
        <dbReference type="Proteomes" id="UP001597520"/>
    </source>
</evidence>
<accession>A0ABW5SWY2</accession>
<keyword evidence="2" id="KW-1185">Reference proteome</keyword>
<evidence type="ECO:0000313" key="1">
    <source>
        <dbReference type="EMBL" id="MFD2704274.1"/>
    </source>
</evidence>
<dbReference type="EMBL" id="JBHUML010000002">
    <property type="protein sequence ID" value="MFD2704274.1"/>
    <property type="molecule type" value="Genomic_DNA"/>
</dbReference>
<comment type="caution">
    <text evidence="1">The sequence shown here is derived from an EMBL/GenBank/DDBJ whole genome shotgun (WGS) entry which is preliminary data.</text>
</comment>
<dbReference type="Proteomes" id="UP001597520">
    <property type="component" value="Unassembled WGS sequence"/>
</dbReference>
<reference evidence="2" key="1">
    <citation type="journal article" date="2019" name="Int. J. Syst. Evol. Microbiol.">
        <title>The Global Catalogue of Microorganisms (GCM) 10K type strain sequencing project: providing services to taxonomists for standard genome sequencing and annotation.</title>
        <authorList>
            <consortium name="The Broad Institute Genomics Platform"/>
            <consortium name="The Broad Institute Genome Sequencing Center for Infectious Disease"/>
            <person name="Wu L."/>
            <person name="Ma J."/>
        </authorList>
    </citation>
    <scope>NUCLEOTIDE SEQUENCE [LARGE SCALE GENOMIC DNA]</scope>
    <source>
        <strain evidence="2">KCTC 33792</strain>
    </source>
</reference>
<protein>
    <submittedName>
        <fullName evidence="1">YqgQ family protein</fullName>
    </submittedName>
</protein>
<proteinExistence type="predicted"/>
<dbReference type="InterPro" id="IPR023164">
    <property type="entry name" value="YqgQ-like_sf"/>
</dbReference>
<dbReference type="SUPFAM" id="SSF158379">
    <property type="entry name" value="YqgQ-like"/>
    <property type="match status" value="1"/>
</dbReference>
<name>A0ABW5SWY2_9BACI</name>
<dbReference type="Pfam" id="PF06014">
    <property type="entry name" value="YqgQ-like"/>
    <property type="match status" value="1"/>
</dbReference>